<keyword evidence="6" id="KW-1185">Reference proteome</keyword>
<dbReference type="PANTHER" id="PTHR24567">
    <property type="entry name" value="CRP FAMILY TRANSCRIPTIONAL REGULATORY PROTEIN"/>
    <property type="match status" value="1"/>
</dbReference>
<dbReference type="InterPro" id="IPR036390">
    <property type="entry name" value="WH_DNA-bd_sf"/>
</dbReference>
<dbReference type="InterPro" id="IPR012318">
    <property type="entry name" value="HTH_CRP"/>
</dbReference>
<evidence type="ECO:0000256" key="3">
    <source>
        <dbReference type="ARBA" id="ARBA00023163"/>
    </source>
</evidence>
<keyword evidence="2" id="KW-0238">DNA-binding</keyword>
<sequence>MCYPLNMSPNLIKRDEAEAILLQNGWLFHQPEAFQKEVLRRSILVHFAPGERIFGSGDEPAGIYGLVSGGVMINTAPPNHIPQLINVGAPGAWAGEGCFLTRQPRSFELRALVGTWAMYLPLEQMDEMAEADPMVAHNFGQIIMASVDALIRVIHDLQRIDPDRRIAAVLQRARWIGEHPLPLTQAEIGTMARASRRQVNAALKRFADQGWVKTRYRSITILNAEKLRLFSTQDD</sequence>
<dbReference type="InterPro" id="IPR018490">
    <property type="entry name" value="cNMP-bd_dom_sf"/>
</dbReference>
<name>A0ABV2R3C0_9HYPH</name>
<dbReference type="SMART" id="SM00100">
    <property type="entry name" value="cNMP"/>
    <property type="match status" value="1"/>
</dbReference>
<evidence type="ECO:0000313" key="5">
    <source>
        <dbReference type="EMBL" id="MET4635777.1"/>
    </source>
</evidence>
<dbReference type="RefSeq" id="WP_354553328.1">
    <property type="nucleotide sequence ID" value="NZ_JBEPSM010000003.1"/>
</dbReference>
<feature type="domain" description="Cyclic nucleotide-binding" evidence="4">
    <location>
        <begin position="45"/>
        <end position="111"/>
    </location>
</feature>
<dbReference type="PROSITE" id="PS50042">
    <property type="entry name" value="CNMP_BINDING_3"/>
    <property type="match status" value="1"/>
</dbReference>
<evidence type="ECO:0000259" key="4">
    <source>
        <dbReference type="PROSITE" id="PS50042"/>
    </source>
</evidence>
<dbReference type="CDD" id="cd00038">
    <property type="entry name" value="CAP_ED"/>
    <property type="match status" value="1"/>
</dbReference>
<dbReference type="InterPro" id="IPR000595">
    <property type="entry name" value="cNMP-bd_dom"/>
</dbReference>
<gene>
    <name evidence="5" type="ORF">ABIE08_003728</name>
</gene>
<dbReference type="Gene3D" id="1.10.10.10">
    <property type="entry name" value="Winged helix-like DNA-binding domain superfamily/Winged helix DNA-binding domain"/>
    <property type="match status" value="1"/>
</dbReference>
<dbReference type="Proteomes" id="UP001549321">
    <property type="component" value="Unassembled WGS sequence"/>
</dbReference>
<dbReference type="Gene3D" id="2.60.120.10">
    <property type="entry name" value="Jelly Rolls"/>
    <property type="match status" value="1"/>
</dbReference>
<proteinExistence type="predicted"/>
<keyword evidence="3" id="KW-0804">Transcription</keyword>
<comment type="caution">
    <text evidence="5">The sequence shown here is derived from an EMBL/GenBank/DDBJ whole genome shotgun (WGS) entry which is preliminary data.</text>
</comment>
<dbReference type="SUPFAM" id="SSF51206">
    <property type="entry name" value="cAMP-binding domain-like"/>
    <property type="match status" value="1"/>
</dbReference>
<dbReference type="SUPFAM" id="SSF46785">
    <property type="entry name" value="Winged helix' DNA-binding domain"/>
    <property type="match status" value="1"/>
</dbReference>
<organism evidence="5 6">
    <name type="scientific">Kaistia defluvii</name>
    <dbReference type="NCBI Taxonomy" id="410841"/>
    <lineage>
        <taxon>Bacteria</taxon>
        <taxon>Pseudomonadati</taxon>
        <taxon>Pseudomonadota</taxon>
        <taxon>Alphaproteobacteria</taxon>
        <taxon>Hyphomicrobiales</taxon>
        <taxon>Kaistiaceae</taxon>
        <taxon>Kaistia</taxon>
    </lineage>
</organism>
<dbReference type="InterPro" id="IPR014710">
    <property type="entry name" value="RmlC-like_jellyroll"/>
</dbReference>
<keyword evidence="1" id="KW-0805">Transcription regulation</keyword>
<dbReference type="InterPro" id="IPR036388">
    <property type="entry name" value="WH-like_DNA-bd_sf"/>
</dbReference>
<accession>A0ABV2R3C0</accession>
<protein>
    <submittedName>
        <fullName evidence="5">CRP/FNR family cyclic AMP-dependent transcriptional regulator</fullName>
    </submittedName>
</protein>
<dbReference type="PANTHER" id="PTHR24567:SF74">
    <property type="entry name" value="HTH-TYPE TRANSCRIPTIONAL REGULATOR ARCR"/>
    <property type="match status" value="1"/>
</dbReference>
<dbReference type="Pfam" id="PF13545">
    <property type="entry name" value="HTH_Crp_2"/>
    <property type="match status" value="1"/>
</dbReference>
<evidence type="ECO:0000256" key="1">
    <source>
        <dbReference type="ARBA" id="ARBA00023015"/>
    </source>
</evidence>
<evidence type="ECO:0000256" key="2">
    <source>
        <dbReference type="ARBA" id="ARBA00023125"/>
    </source>
</evidence>
<dbReference type="EMBL" id="JBEPSM010000003">
    <property type="protein sequence ID" value="MET4635777.1"/>
    <property type="molecule type" value="Genomic_DNA"/>
</dbReference>
<reference evidence="5 6" key="1">
    <citation type="submission" date="2024-06" db="EMBL/GenBank/DDBJ databases">
        <title>Sorghum-associated microbial communities from plants grown in Nebraska, USA.</title>
        <authorList>
            <person name="Schachtman D."/>
        </authorList>
    </citation>
    <scope>NUCLEOTIDE SEQUENCE [LARGE SCALE GENOMIC DNA]</scope>
    <source>
        <strain evidence="5 6">3207</strain>
    </source>
</reference>
<dbReference type="Pfam" id="PF00027">
    <property type="entry name" value="cNMP_binding"/>
    <property type="match status" value="1"/>
</dbReference>
<evidence type="ECO:0000313" key="6">
    <source>
        <dbReference type="Proteomes" id="UP001549321"/>
    </source>
</evidence>
<dbReference type="InterPro" id="IPR050397">
    <property type="entry name" value="Env_Response_Regulators"/>
</dbReference>